<dbReference type="RefSeq" id="WP_057945878.1">
    <property type="nucleotide sequence ID" value="NZ_CP067396.1"/>
</dbReference>
<dbReference type="NCBIfam" id="NF006718">
    <property type="entry name" value="PRK09256.1"/>
    <property type="match status" value="1"/>
</dbReference>
<sequence>MTITIPETELVERFVRSTGPGGQNVNKVATAVELRFDVAQSPSLPEAVRERLLAKRDRRVTNDGVLVISAQRFRTQERNREDARERLAAFVDSGLRAPKPRVATKPSRAAKERRLGAKRDRSQTKRARSQREWD</sequence>
<reference evidence="2 3" key="1">
    <citation type="submission" date="2015-11" db="EMBL/GenBank/DDBJ databases">
        <title>Genome sequences of Lysobacter enzymogenes strain C3 and Lysobacter antibioticus ATCC 29479.</title>
        <authorList>
            <person name="Kobayashi D.Y."/>
        </authorList>
    </citation>
    <scope>NUCLEOTIDE SEQUENCE [LARGE SCALE GENOMIC DNA]</scope>
    <source>
        <strain evidence="2 3">C3</strain>
    </source>
</reference>
<dbReference type="Pfam" id="PF00472">
    <property type="entry name" value="RF-1"/>
    <property type="match status" value="1"/>
</dbReference>
<organism evidence="2 3">
    <name type="scientific">Lysobacter enzymogenes</name>
    <dbReference type="NCBI Taxonomy" id="69"/>
    <lineage>
        <taxon>Bacteria</taxon>
        <taxon>Pseudomonadati</taxon>
        <taxon>Pseudomonadota</taxon>
        <taxon>Gammaproteobacteria</taxon>
        <taxon>Lysobacterales</taxon>
        <taxon>Lysobacteraceae</taxon>
        <taxon>Lysobacter</taxon>
    </lineage>
</organism>
<dbReference type="GO" id="GO:0004045">
    <property type="term" value="F:peptidyl-tRNA hydrolase activity"/>
    <property type="evidence" value="ECO:0007669"/>
    <property type="project" value="TreeGrafter"/>
</dbReference>
<protein>
    <submittedName>
        <fullName evidence="2">Peptidyl-tRNA hydrolase domain</fullName>
    </submittedName>
</protein>
<dbReference type="STRING" id="69.GLE_0214"/>
<dbReference type="AlphaFoldDB" id="A0A0S2DAL6"/>
<feature type="compositionally biased region" description="Basic and acidic residues" evidence="1">
    <location>
        <begin position="109"/>
        <end position="134"/>
    </location>
</feature>
<accession>A0A0S2DAL6</accession>
<dbReference type="PANTHER" id="PTHR47814:SF1">
    <property type="entry name" value="PEPTIDYL-TRNA HYDROLASE ARFB"/>
    <property type="match status" value="1"/>
</dbReference>
<evidence type="ECO:0000313" key="3">
    <source>
        <dbReference type="Proteomes" id="UP000061569"/>
    </source>
</evidence>
<dbReference type="EMBL" id="CP013140">
    <property type="protein sequence ID" value="ALN55573.1"/>
    <property type="molecule type" value="Genomic_DNA"/>
</dbReference>
<dbReference type="PROSITE" id="PS00745">
    <property type="entry name" value="RF_PROK_I"/>
    <property type="match status" value="1"/>
</dbReference>
<dbReference type="SUPFAM" id="SSF110916">
    <property type="entry name" value="Peptidyl-tRNA hydrolase domain-like"/>
    <property type="match status" value="1"/>
</dbReference>
<dbReference type="Proteomes" id="UP000061569">
    <property type="component" value="Chromosome"/>
</dbReference>
<name>A0A0S2DAL6_LYSEN</name>
<evidence type="ECO:0000313" key="2">
    <source>
        <dbReference type="EMBL" id="ALN55573.1"/>
    </source>
</evidence>
<dbReference type="GO" id="GO:0003747">
    <property type="term" value="F:translation release factor activity"/>
    <property type="evidence" value="ECO:0007669"/>
    <property type="project" value="InterPro"/>
</dbReference>
<dbReference type="KEGG" id="lez:GLE_0214"/>
<dbReference type="FunFam" id="3.30.160.20:FF:000046">
    <property type="entry name" value="Peptidyl-tRNA hydrolase ICT1"/>
    <property type="match status" value="1"/>
</dbReference>
<evidence type="ECO:0000256" key="1">
    <source>
        <dbReference type="SAM" id="MobiDB-lite"/>
    </source>
</evidence>
<dbReference type="GO" id="GO:0043022">
    <property type="term" value="F:ribosome binding"/>
    <property type="evidence" value="ECO:0007669"/>
    <property type="project" value="TreeGrafter"/>
</dbReference>
<keyword evidence="2" id="KW-0378">Hydrolase</keyword>
<dbReference type="PATRIC" id="fig|69.6.peg.216"/>
<dbReference type="GO" id="GO:0072344">
    <property type="term" value="P:rescue of stalled ribosome"/>
    <property type="evidence" value="ECO:0007669"/>
    <property type="project" value="TreeGrafter"/>
</dbReference>
<proteinExistence type="predicted"/>
<dbReference type="PANTHER" id="PTHR47814">
    <property type="entry name" value="PEPTIDYL-TRNA HYDROLASE ARFB"/>
    <property type="match status" value="1"/>
</dbReference>
<feature type="region of interest" description="Disordered" evidence="1">
    <location>
        <begin position="97"/>
        <end position="134"/>
    </location>
</feature>
<dbReference type="OrthoDB" id="9815709at2"/>
<dbReference type="Gene3D" id="3.30.160.20">
    <property type="match status" value="1"/>
</dbReference>
<gene>
    <name evidence="2" type="ORF">GLE_0214</name>
</gene>
<dbReference type="InterPro" id="IPR000352">
    <property type="entry name" value="Pep_chain_release_fac_I"/>
</dbReference>